<evidence type="ECO:0000313" key="3">
    <source>
        <dbReference type="Proteomes" id="UP000002432"/>
    </source>
</evidence>
<gene>
    <name evidence="2" type="ordered locus">Acid345_2871</name>
</gene>
<evidence type="ECO:0000313" key="2">
    <source>
        <dbReference type="EMBL" id="ABF41872.1"/>
    </source>
</evidence>
<organism evidence="2 3">
    <name type="scientific">Koribacter versatilis (strain Ellin345)</name>
    <dbReference type="NCBI Taxonomy" id="204669"/>
    <lineage>
        <taxon>Bacteria</taxon>
        <taxon>Pseudomonadati</taxon>
        <taxon>Acidobacteriota</taxon>
        <taxon>Terriglobia</taxon>
        <taxon>Terriglobales</taxon>
        <taxon>Candidatus Korobacteraceae</taxon>
        <taxon>Candidatus Korobacter</taxon>
    </lineage>
</organism>
<keyword evidence="3" id="KW-1185">Reference proteome</keyword>
<reference evidence="2 3" key="1">
    <citation type="journal article" date="2009" name="Appl. Environ. Microbiol.">
        <title>Three genomes from the phylum Acidobacteria provide insight into the lifestyles of these microorganisms in soils.</title>
        <authorList>
            <person name="Ward N.L."/>
            <person name="Challacombe J.F."/>
            <person name="Janssen P.H."/>
            <person name="Henrissat B."/>
            <person name="Coutinho P.M."/>
            <person name="Wu M."/>
            <person name="Xie G."/>
            <person name="Haft D.H."/>
            <person name="Sait M."/>
            <person name="Badger J."/>
            <person name="Barabote R.D."/>
            <person name="Bradley B."/>
            <person name="Brettin T.S."/>
            <person name="Brinkac L.M."/>
            <person name="Bruce D."/>
            <person name="Creasy T."/>
            <person name="Daugherty S.C."/>
            <person name="Davidsen T.M."/>
            <person name="DeBoy R.T."/>
            <person name="Detter J.C."/>
            <person name="Dodson R.J."/>
            <person name="Durkin A.S."/>
            <person name="Ganapathy A."/>
            <person name="Gwinn-Giglio M."/>
            <person name="Han C.S."/>
            <person name="Khouri H."/>
            <person name="Kiss H."/>
            <person name="Kothari S.P."/>
            <person name="Madupu R."/>
            <person name="Nelson K.E."/>
            <person name="Nelson W.C."/>
            <person name="Paulsen I."/>
            <person name="Penn K."/>
            <person name="Ren Q."/>
            <person name="Rosovitz M.J."/>
            <person name="Selengut J.D."/>
            <person name="Shrivastava S."/>
            <person name="Sullivan S.A."/>
            <person name="Tapia R."/>
            <person name="Thompson L.S."/>
            <person name="Watkins K.L."/>
            <person name="Yang Q."/>
            <person name="Yu C."/>
            <person name="Zafar N."/>
            <person name="Zhou L."/>
            <person name="Kuske C.R."/>
        </authorList>
    </citation>
    <scope>NUCLEOTIDE SEQUENCE [LARGE SCALE GENOMIC DNA]</scope>
    <source>
        <strain evidence="2 3">Ellin345</strain>
    </source>
</reference>
<dbReference type="AlphaFoldDB" id="Q1IMM8"/>
<dbReference type="Proteomes" id="UP000002432">
    <property type="component" value="Chromosome"/>
</dbReference>
<dbReference type="EMBL" id="CP000360">
    <property type="protein sequence ID" value="ABF41872.1"/>
    <property type="molecule type" value="Genomic_DNA"/>
</dbReference>
<feature type="domain" description="Rv2525c-like glycoside hydrolase-like" evidence="1">
    <location>
        <begin position="91"/>
        <end position="212"/>
    </location>
</feature>
<dbReference type="SUPFAM" id="SSF51445">
    <property type="entry name" value="(Trans)glycosidases"/>
    <property type="match status" value="1"/>
</dbReference>
<accession>Q1IMM8</accession>
<dbReference type="EnsemblBacteria" id="ABF41872">
    <property type="protein sequence ID" value="ABF41872"/>
    <property type="gene ID" value="Acid345_2871"/>
</dbReference>
<dbReference type="Gene3D" id="3.20.20.80">
    <property type="entry name" value="Glycosidases"/>
    <property type="match status" value="1"/>
</dbReference>
<evidence type="ECO:0000259" key="1">
    <source>
        <dbReference type="Pfam" id="PF08924"/>
    </source>
</evidence>
<dbReference type="InterPro" id="IPR017853">
    <property type="entry name" value="GH"/>
</dbReference>
<protein>
    <recommendedName>
        <fullName evidence="1">Rv2525c-like glycoside hydrolase-like domain-containing protein</fullName>
    </recommendedName>
</protein>
<dbReference type="CDD" id="cd06418">
    <property type="entry name" value="GH25_BacA-like"/>
    <property type="match status" value="1"/>
</dbReference>
<dbReference type="STRING" id="204669.Acid345_2871"/>
<dbReference type="eggNOG" id="ENOG5030PT3">
    <property type="taxonomic scope" value="Bacteria"/>
</dbReference>
<proteinExistence type="predicted"/>
<sequence length="290" mass="31741">MTEDALLRNPLGSRTQPVMRKTKIIVSVLLAIFFGISGLAVAQESQPYHLGFDRNVYPGDDLLPALHKTFEWTGYWLNNPPGANRNTWAGKREMMKAAGFGFAVLYNGRLYNELKGKNPAQIGQKDGRDAAARANAEGFRAGAIIFIDQEQGGRMLEEQQAYLHAWFDAVIAAGFKAGVYCSGMAAEGVVTAKDIHDHAQGRKIAIWAYNDACSPSRGCYFPKNPPSPAKSGIPYAEIWQYAQSPRRGEAKACPKNYNADGNCYPPELPVETKTHVDLNTATSADPSQGR</sequence>
<dbReference type="KEGG" id="aba:Acid345_2871"/>
<dbReference type="HOGENOM" id="CLU_959036_0_0_0"/>
<name>Q1IMM8_KORVE</name>
<dbReference type="Pfam" id="PF08924">
    <property type="entry name" value="Rv2525c_GlyHyd-like"/>
    <property type="match status" value="1"/>
</dbReference>
<dbReference type="RefSeq" id="WP_011523673.1">
    <property type="nucleotide sequence ID" value="NC_008009.1"/>
</dbReference>
<dbReference type="InterPro" id="IPR015020">
    <property type="entry name" value="Rv2525c-like_Glyco_Hydro-like"/>
</dbReference>